<proteinExistence type="predicted"/>
<accession>A0A345EEG0</accession>
<name>A0A345EEG0_9EURY</name>
<dbReference type="Gene3D" id="3.40.50.360">
    <property type="match status" value="1"/>
</dbReference>
<dbReference type="SUPFAM" id="SSF52218">
    <property type="entry name" value="Flavoproteins"/>
    <property type="match status" value="1"/>
</dbReference>
<dbReference type="GeneID" id="37287794"/>
<dbReference type="Pfam" id="PF12724">
    <property type="entry name" value="Flavodoxin_5"/>
    <property type="match status" value="1"/>
</dbReference>
<evidence type="ECO:0000259" key="1">
    <source>
        <dbReference type="PROSITE" id="PS50902"/>
    </source>
</evidence>
<evidence type="ECO:0000313" key="3">
    <source>
        <dbReference type="Proteomes" id="UP000252985"/>
    </source>
</evidence>
<dbReference type="KEGG" id="haq:DU484_12410"/>
<dbReference type="InterPro" id="IPR008254">
    <property type="entry name" value="Flavodoxin/NO_synth"/>
</dbReference>
<dbReference type="AlphaFoldDB" id="A0A345EEG0"/>
<dbReference type="GO" id="GO:0010181">
    <property type="term" value="F:FMN binding"/>
    <property type="evidence" value="ECO:0007669"/>
    <property type="project" value="InterPro"/>
</dbReference>
<dbReference type="RefSeq" id="WP_114606075.1">
    <property type="nucleotide sequence ID" value="NZ_CP031148.1"/>
</dbReference>
<dbReference type="InterPro" id="IPR029039">
    <property type="entry name" value="Flavoprotein-like_sf"/>
</dbReference>
<dbReference type="GO" id="GO:0006783">
    <property type="term" value="P:heme biosynthetic process"/>
    <property type="evidence" value="ECO:0007669"/>
    <property type="project" value="TreeGrafter"/>
</dbReference>
<dbReference type="EMBL" id="CP031148">
    <property type="protein sequence ID" value="AXG10582.1"/>
    <property type="molecule type" value="Genomic_DNA"/>
</dbReference>
<dbReference type="InterPro" id="IPR052200">
    <property type="entry name" value="Protoporphyrinogen_IX_DH"/>
</dbReference>
<gene>
    <name evidence="2" type="ORF">DU484_12410</name>
</gene>
<reference evidence="2 3" key="1">
    <citation type="submission" date="2018-07" db="EMBL/GenBank/DDBJ databases">
        <title>Genome sequences of Haloplanus sp. CBA1112.</title>
        <authorList>
            <person name="Kim Y.B."/>
            <person name="Roh S.W."/>
        </authorList>
    </citation>
    <scope>NUCLEOTIDE SEQUENCE [LARGE SCALE GENOMIC DNA]</scope>
    <source>
        <strain evidence="2 3">CBA1112</strain>
    </source>
</reference>
<dbReference type="PANTHER" id="PTHR38030">
    <property type="entry name" value="PROTOPORPHYRINOGEN IX DEHYDROGENASE [MENAQUINONE]"/>
    <property type="match status" value="1"/>
</dbReference>
<evidence type="ECO:0000313" key="2">
    <source>
        <dbReference type="EMBL" id="AXG10582.1"/>
    </source>
</evidence>
<feature type="domain" description="Flavodoxin-like" evidence="1">
    <location>
        <begin position="4"/>
        <end position="167"/>
    </location>
</feature>
<protein>
    <submittedName>
        <fullName evidence="2">Protoporphyrinogen oxidase</fullName>
    </submittedName>
</protein>
<dbReference type="InterPro" id="IPR026816">
    <property type="entry name" value="Flavodoxin_dom"/>
</dbReference>
<dbReference type="GO" id="GO:0070819">
    <property type="term" value="F:menaquinone-dependent protoporphyrinogen oxidase activity"/>
    <property type="evidence" value="ECO:0007669"/>
    <property type="project" value="TreeGrafter"/>
</dbReference>
<dbReference type="PROSITE" id="PS50902">
    <property type="entry name" value="FLAVODOXIN_LIKE"/>
    <property type="match status" value="1"/>
</dbReference>
<sequence>MASILVCYGTGEGQTEKVADRLADELTVRGHDPTTVNVKAVGSHLDVADFDAVLVGASIHFGRQQKAVRKFVTANRDVLVTKPTGFFQVSGASANENGAAEATTYVEKFVEATNWRPDRIGLFGGAIRFSEYGFLLGALMKRVVESGFPEVDASGDVEFTDWESVDAFADAFATFVEERFGDAGGTE</sequence>
<organism evidence="2 3">
    <name type="scientific">Haloplanus rubicundus</name>
    <dbReference type="NCBI Taxonomy" id="1547898"/>
    <lineage>
        <taxon>Archaea</taxon>
        <taxon>Methanobacteriati</taxon>
        <taxon>Methanobacteriota</taxon>
        <taxon>Stenosarchaea group</taxon>
        <taxon>Halobacteria</taxon>
        <taxon>Halobacteriales</taxon>
        <taxon>Haloferacaceae</taxon>
        <taxon>Haloplanus</taxon>
    </lineage>
</organism>
<dbReference type="Proteomes" id="UP000252985">
    <property type="component" value="Chromosome"/>
</dbReference>
<dbReference type="PANTHER" id="PTHR38030:SF2">
    <property type="entry name" value="PROTOPORPHYRINOGEN IX DEHYDROGENASE [QUINONE]"/>
    <property type="match status" value="1"/>
</dbReference>